<dbReference type="EMBL" id="QCYH01000004">
    <property type="protein sequence ID" value="PVA10456.1"/>
    <property type="molecule type" value="Genomic_DNA"/>
</dbReference>
<dbReference type="PRINTS" id="PR00038">
    <property type="entry name" value="HTHLUXR"/>
</dbReference>
<evidence type="ECO:0000256" key="3">
    <source>
        <dbReference type="ARBA" id="ARBA00023163"/>
    </source>
</evidence>
<accession>A0A2T7G7T7</accession>
<dbReference type="Gene3D" id="3.30.450.20">
    <property type="entry name" value="PAS domain"/>
    <property type="match status" value="1"/>
</dbReference>
<dbReference type="PANTHER" id="PTHR44688:SF16">
    <property type="entry name" value="DNA-BINDING TRANSCRIPTIONAL ACTIVATOR DEVR_DOSR"/>
    <property type="match status" value="1"/>
</dbReference>
<dbReference type="InterPro" id="IPR035965">
    <property type="entry name" value="PAS-like_dom_sf"/>
</dbReference>
<dbReference type="AlphaFoldDB" id="A0A2T7G7T7"/>
<dbReference type="SUPFAM" id="SSF55785">
    <property type="entry name" value="PYP-like sensor domain (PAS domain)"/>
    <property type="match status" value="1"/>
</dbReference>
<sequence>MPQTQLAFDHAPIGLAILENRIIKQCNLRFAETFGDGTVPPDPAAFAGVPLADYYPSIEEYRRIGEQGLCAMRKTGRYADQRIMRRTGGTLFWCRVRGQSVTPDDPFRCGVWSFADLSEERPVVDLTAREREVAILTCRGLTSKEIGQELNLSYRTIEVYRARLLDKFGARKLAELVAKLGGMPL</sequence>
<keyword evidence="1" id="KW-0805">Transcription regulation</keyword>
<proteinExistence type="predicted"/>
<name>A0A2T7G7T7_9RHOB</name>
<dbReference type="GO" id="GO:0003677">
    <property type="term" value="F:DNA binding"/>
    <property type="evidence" value="ECO:0007669"/>
    <property type="project" value="UniProtKB-KW"/>
</dbReference>
<dbReference type="RefSeq" id="WP_108691967.1">
    <property type="nucleotide sequence ID" value="NZ_QCYH01000004.1"/>
</dbReference>
<dbReference type="Gene3D" id="1.10.10.10">
    <property type="entry name" value="Winged helix-like DNA-binding domain superfamily/Winged helix DNA-binding domain"/>
    <property type="match status" value="1"/>
</dbReference>
<dbReference type="PROSITE" id="PS50043">
    <property type="entry name" value="HTH_LUXR_2"/>
    <property type="match status" value="1"/>
</dbReference>
<reference evidence="5 6" key="1">
    <citation type="submission" date="2018-04" db="EMBL/GenBank/DDBJ databases">
        <title>Pelagivirga bohaiensis gen. nov., sp. nov., a bacterium isolated from the Bohai Sea.</title>
        <authorList>
            <person name="Ji X."/>
        </authorList>
    </citation>
    <scope>NUCLEOTIDE SEQUENCE [LARGE SCALE GENOMIC DNA]</scope>
    <source>
        <strain evidence="5 6">BH-SD19</strain>
    </source>
</reference>
<evidence type="ECO:0000313" key="5">
    <source>
        <dbReference type="EMBL" id="PVA10456.1"/>
    </source>
</evidence>
<evidence type="ECO:0000313" key="6">
    <source>
        <dbReference type="Proteomes" id="UP000244446"/>
    </source>
</evidence>
<keyword evidence="2" id="KW-0238">DNA-binding</keyword>
<dbReference type="Proteomes" id="UP000244446">
    <property type="component" value="Unassembled WGS sequence"/>
</dbReference>
<dbReference type="SUPFAM" id="SSF46894">
    <property type="entry name" value="C-terminal effector domain of the bipartite response regulators"/>
    <property type="match status" value="1"/>
</dbReference>
<dbReference type="InterPro" id="IPR036388">
    <property type="entry name" value="WH-like_DNA-bd_sf"/>
</dbReference>
<dbReference type="SMART" id="SM00421">
    <property type="entry name" value="HTH_LUXR"/>
    <property type="match status" value="1"/>
</dbReference>
<dbReference type="OrthoDB" id="9782655at2"/>
<comment type="caution">
    <text evidence="5">The sequence shown here is derived from an EMBL/GenBank/DDBJ whole genome shotgun (WGS) entry which is preliminary data.</text>
</comment>
<evidence type="ECO:0000256" key="1">
    <source>
        <dbReference type="ARBA" id="ARBA00023015"/>
    </source>
</evidence>
<dbReference type="CDD" id="cd06170">
    <property type="entry name" value="LuxR_C_like"/>
    <property type="match status" value="1"/>
</dbReference>
<gene>
    <name evidence="5" type="ORF">DC366_09570</name>
</gene>
<dbReference type="GO" id="GO:0006355">
    <property type="term" value="P:regulation of DNA-templated transcription"/>
    <property type="evidence" value="ECO:0007669"/>
    <property type="project" value="InterPro"/>
</dbReference>
<dbReference type="PANTHER" id="PTHR44688">
    <property type="entry name" value="DNA-BINDING TRANSCRIPTIONAL ACTIVATOR DEVR_DOSR"/>
    <property type="match status" value="1"/>
</dbReference>
<dbReference type="InterPro" id="IPR016032">
    <property type="entry name" value="Sig_transdc_resp-reg_C-effctor"/>
</dbReference>
<keyword evidence="3" id="KW-0804">Transcription</keyword>
<feature type="domain" description="HTH luxR-type" evidence="4">
    <location>
        <begin position="119"/>
        <end position="184"/>
    </location>
</feature>
<dbReference type="InterPro" id="IPR000792">
    <property type="entry name" value="Tscrpt_reg_LuxR_C"/>
</dbReference>
<protein>
    <submittedName>
        <fullName evidence="5">Helix-turn-helix transcriptional regulator</fullName>
    </submittedName>
</protein>
<evidence type="ECO:0000259" key="4">
    <source>
        <dbReference type="PROSITE" id="PS50043"/>
    </source>
</evidence>
<dbReference type="Pfam" id="PF00196">
    <property type="entry name" value="GerE"/>
    <property type="match status" value="1"/>
</dbReference>
<evidence type="ECO:0000256" key="2">
    <source>
        <dbReference type="ARBA" id="ARBA00023125"/>
    </source>
</evidence>
<keyword evidence="6" id="KW-1185">Reference proteome</keyword>
<dbReference type="PROSITE" id="PS00622">
    <property type="entry name" value="HTH_LUXR_1"/>
    <property type="match status" value="1"/>
</dbReference>
<organism evidence="5 6">
    <name type="scientific">Pelagivirga sediminicola</name>
    <dbReference type="NCBI Taxonomy" id="2170575"/>
    <lineage>
        <taxon>Bacteria</taxon>
        <taxon>Pseudomonadati</taxon>
        <taxon>Pseudomonadota</taxon>
        <taxon>Alphaproteobacteria</taxon>
        <taxon>Rhodobacterales</taxon>
        <taxon>Paracoccaceae</taxon>
        <taxon>Pelagivirga</taxon>
    </lineage>
</organism>